<accession>A0ABW6W8W7</accession>
<dbReference type="GO" id="GO:0016787">
    <property type="term" value="F:hydrolase activity"/>
    <property type="evidence" value="ECO:0007669"/>
    <property type="project" value="UniProtKB-KW"/>
</dbReference>
<comment type="caution">
    <text evidence="2">The sequence shown here is derived from an EMBL/GenBank/DDBJ whole genome shotgun (WGS) entry which is preliminary data.</text>
</comment>
<dbReference type="Gene3D" id="3.40.50.1820">
    <property type="entry name" value="alpha/beta hydrolase"/>
    <property type="match status" value="1"/>
</dbReference>
<keyword evidence="3" id="KW-1185">Reference proteome</keyword>
<name>A0ABW6W8W7_9ACTN</name>
<evidence type="ECO:0000313" key="2">
    <source>
        <dbReference type="EMBL" id="MFF5288765.1"/>
    </source>
</evidence>
<protein>
    <submittedName>
        <fullName evidence="2">Alpha/beta fold hydrolase</fullName>
    </submittedName>
</protein>
<proteinExistence type="predicted"/>
<organism evidence="2 3">
    <name type="scientific">Paractinoplanes globisporus</name>
    <dbReference type="NCBI Taxonomy" id="113565"/>
    <lineage>
        <taxon>Bacteria</taxon>
        <taxon>Bacillati</taxon>
        <taxon>Actinomycetota</taxon>
        <taxon>Actinomycetes</taxon>
        <taxon>Micromonosporales</taxon>
        <taxon>Micromonosporaceae</taxon>
        <taxon>Paractinoplanes</taxon>
    </lineage>
</organism>
<dbReference type="InterPro" id="IPR029058">
    <property type="entry name" value="AB_hydrolase_fold"/>
</dbReference>
<sequence>MTNLPIRRVTTDLLEVAYHEAGPADGRPVILLHGFPYDIHSYMEVAPLLAADGYRVIVPYLRGHGATRFLDAGTPRSGQQAALGADVIGLLDALAIPRAILAGYDWGGRAACVAAALHPERVAGLVSVNGYLVQDIAASNRPLAPELEAGFWYFFYFLTDRGRAGLDANRRGIAEVIWRRNSPKWPFGEAELDRAARAFENPDYVDVVIHSYRHRLGRAFGDPAYSAAEAELAKAPPIRVPAVTLDGTADGNFPATDGTGYAAHFTGRHRHHQVTDAGHNLPQEAPGAFADAIREVSR</sequence>
<keyword evidence="2" id="KW-0378">Hydrolase</keyword>
<evidence type="ECO:0000313" key="3">
    <source>
        <dbReference type="Proteomes" id="UP001602245"/>
    </source>
</evidence>
<evidence type="ECO:0000259" key="1">
    <source>
        <dbReference type="Pfam" id="PF00561"/>
    </source>
</evidence>
<dbReference type="PANTHER" id="PTHR43798">
    <property type="entry name" value="MONOACYLGLYCEROL LIPASE"/>
    <property type="match status" value="1"/>
</dbReference>
<dbReference type="InterPro" id="IPR000639">
    <property type="entry name" value="Epox_hydrolase-like"/>
</dbReference>
<dbReference type="InterPro" id="IPR050266">
    <property type="entry name" value="AB_hydrolase_sf"/>
</dbReference>
<dbReference type="Pfam" id="PF00561">
    <property type="entry name" value="Abhydrolase_1"/>
    <property type="match status" value="1"/>
</dbReference>
<feature type="domain" description="AB hydrolase-1" evidence="1">
    <location>
        <begin position="28"/>
        <end position="147"/>
    </location>
</feature>
<dbReference type="SUPFAM" id="SSF53474">
    <property type="entry name" value="alpha/beta-Hydrolases"/>
    <property type="match status" value="1"/>
</dbReference>
<dbReference type="InterPro" id="IPR000073">
    <property type="entry name" value="AB_hydrolase_1"/>
</dbReference>
<gene>
    <name evidence="2" type="ORF">ACFY35_04965</name>
</gene>
<reference evidence="2 3" key="1">
    <citation type="submission" date="2024-10" db="EMBL/GenBank/DDBJ databases">
        <title>The Natural Products Discovery Center: Release of the First 8490 Sequenced Strains for Exploring Actinobacteria Biosynthetic Diversity.</title>
        <authorList>
            <person name="Kalkreuter E."/>
            <person name="Kautsar S.A."/>
            <person name="Yang D."/>
            <person name="Bader C.D."/>
            <person name="Teijaro C.N."/>
            <person name="Fluegel L."/>
            <person name="Davis C.M."/>
            <person name="Simpson J.R."/>
            <person name="Lauterbach L."/>
            <person name="Steele A.D."/>
            <person name="Gui C."/>
            <person name="Meng S."/>
            <person name="Li G."/>
            <person name="Viehrig K."/>
            <person name="Ye F."/>
            <person name="Su P."/>
            <person name="Kiefer A.F."/>
            <person name="Nichols A."/>
            <person name="Cepeda A.J."/>
            <person name="Yan W."/>
            <person name="Fan B."/>
            <person name="Jiang Y."/>
            <person name="Adhikari A."/>
            <person name="Zheng C.-J."/>
            <person name="Schuster L."/>
            <person name="Cowan T.M."/>
            <person name="Smanski M.J."/>
            <person name="Chevrette M.G."/>
            <person name="De Carvalho L.P.S."/>
            <person name="Shen B."/>
        </authorList>
    </citation>
    <scope>NUCLEOTIDE SEQUENCE [LARGE SCALE GENOMIC DNA]</scope>
    <source>
        <strain evidence="2 3">NPDC000087</strain>
    </source>
</reference>
<dbReference type="RefSeq" id="WP_020509113.1">
    <property type="nucleotide sequence ID" value="NZ_JBIAZU010000001.1"/>
</dbReference>
<dbReference type="PRINTS" id="PR00412">
    <property type="entry name" value="EPOXHYDRLASE"/>
</dbReference>
<dbReference type="PANTHER" id="PTHR43798:SF33">
    <property type="entry name" value="HYDROLASE, PUTATIVE (AFU_ORTHOLOGUE AFUA_2G14860)-RELATED"/>
    <property type="match status" value="1"/>
</dbReference>
<dbReference type="Proteomes" id="UP001602245">
    <property type="component" value="Unassembled WGS sequence"/>
</dbReference>
<dbReference type="EMBL" id="JBIAZU010000001">
    <property type="protein sequence ID" value="MFF5288765.1"/>
    <property type="molecule type" value="Genomic_DNA"/>
</dbReference>